<dbReference type="Gene3D" id="3.20.20.30">
    <property type="entry name" value="Luciferase-like domain"/>
    <property type="match status" value="1"/>
</dbReference>
<comment type="caution">
    <text evidence="3">The sequence shown here is derived from an EMBL/GenBank/DDBJ whole genome shotgun (WGS) entry which is preliminary data.</text>
</comment>
<dbReference type="PANTHER" id="PTHR43244:SF1">
    <property type="entry name" value="5,10-METHYLENETETRAHYDROMETHANOPTERIN REDUCTASE"/>
    <property type="match status" value="1"/>
</dbReference>
<evidence type="ECO:0000256" key="1">
    <source>
        <dbReference type="ARBA" id="ARBA00023002"/>
    </source>
</evidence>
<organism evidence="3 4">
    <name type="scientific">Krasilnikovia cinnamomea</name>
    <dbReference type="NCBI Taxonomy" id="349313"/>
    <lineage>
        <taxon>Bacteria</taxon>
        <taxon>Bacillati</taxon>
        <taxon>Actinomycetota</taxon>
        <taxon>Actinomycetes</taxon>
        <taxon>Micromonosporales</taxon>
        <taxon>Micromonosporaceae</taxon>
        <taxon>Krasilnikovia</taxon>
    </lineage>
</organism>
<proteinExistence type="predicted"/>
<evidence type="ECO:0000313" key="4">
    <source>
        <dbReference type="Proteomes" id="UP000292564"/>
    </source>
</evidence>
<dbReference type="PANTHER" id="PTHR43244">
    <property type="match status" value="1"/>
</dbReference>
<dbReference type="Pfam" id="PF00296">
    <property type="entry name" value="Bac_luciferase"/>
    <property type="match status" value="1"/>
</dbReference>
<feature type="domain" description="Luciferase-like" evidence="2">
    <location>
        <begin position="11"/>
        <end position="277"/>
    </location>
</feature>
<accession>A0A4Q7ZK83</accession>
<dbReference type="RefSeq" id="WP_242624909.1">
    <property type="nucleotide sequence ID" value="NZ_SHKY01000001.1"/>
</dbReference>
<keyword evidence="3" id="KW-0503">Monooxygenase</keyword>
<evidence type="ECO:0000313" key="3">
    <source>
        <dbReference type="EMBL" id="RZU51338.1"/>
    </source>
</evidence>
<evidence type="ECO:0000259" key="2">
    <source>
        <dbReference type="Pfam" id="PF00296"/>
    </source>
</evidence>
<sequence>MRRSILLPFAPTQPEHVVPFAKLVQQAGATRLWQGQGMVLESHQLAAWLAGRGLRVPVGFGVSLMPFRSPYLAALEARSTAMATGHPVVAGFGPGSAQLQAALLGSPYRKPLQAARDYLRAVRGLLAGDAEQALVPAVAPPVQVGLGVLRPRMARLAGEAADVAITWLCSADYVRTTLIPSIRAAERTLEAPVQVTAIVPCALADPDRDLTALVEAACGAHSRAPHYADVLRRSGVELRGAPTRDAHRLADSGVFLYGSAEDIHQRLDAYRAAGVDEVVLNVTGVASVYGPRAAARDLLALLRA</sequence>
<protein>
    <submittedName>
        <fullName evidence="3">Alkanesulfonate monooxygenase SsuD/methylene tetrahydromethanopterin reductase-like flavin-dependent oxidoreductase (Luciferase family)</fullName>
    </submittedName>
</protein>
<dbReference type="GO" id="GO:0016705">
    <property type="term" value="F:oxidoreductase activity, acting on paired donors, with incorporation or reduction of molecular oxygen"/>
    <property type="evidence" value="ECO:0007669"/>
    <property type="project" value="InterPro"/>
</dbReference>
<dbReference type="InterPro" id="IPR050564">
    <property type="entry name" value="F420-G6PD/mer"/>
</dbReference>
<dbReference type="InterPro" id="IPR011251">
    <property type="entry name" value="Luciferase-like_dom"/>
</dbReference>
<name>A0A4Q7ZK83_9ACTN</name>
<dbReference type="GO" id="GO:0004497">
    <property type="term" value="F:monooxygenase activity"/>
    <property type="evidence" value="ECO:0007669"/>
    <property type="project" value="UniProtKB-KW"/>
</dbReference>
<gene>
    <name evidence="3" type="ORF">EV385_3153</name>
</gene>
<reference evidence="3 4" key="1">
    <citation type="submission" date="2019-02" db="EMBL/GenBank/DDBJ databases">
        <title>Sequencing the genomes of 1000 actinobacteria strains.</title>
        <authorList>
            <person name="Klenk H.-P."/>
        </authorList>
    </citation>
    <scope>NUCLEOTIDE SEQUENCE [LARGE SCALE GENOMIC DNA]</scope>
    <source>
        <strain evidence="3 4">DSM 45162</strain>
    </source>
</reference>
<dbReference type="InterPro" id="IPR036661">
    <property type="entry name" value="Luciferase-like_sf"/>
</dbReference>
<dbReference type="EMBL" id="SHKY01000001">
    <property type="protein sequence ID" value="RZU51338.1"/>
    <property type="molecule type" value="Genomic_DNA"/>
</dbReference>
<dbReference type="SUPFAM" id="SSF51679">
    <property type="entry name" value="Bacterial luciferase-like"/>
    <property type="match status" value="1"/>
</dbReference>
<dbReference type="AlphaFoldDB" id="A0A4Q7ZK83"/>
<keyword evidence="1" id="KW-0560">Oxidoreductase</keyword>
<dbReference type="Proteomes" id="UP000292564">
    <property type="component" value="Unassembled WGS sequence"/>
</dbReference>
<keyword evidence="4" id="KW-1185">Reference proteome</keyword>